<protein>
    <recommendedName>
        <fullName evidence="2">USP domain-containing protein</fullName>
    </recommendedName>
</protein>
<dbReference type="InterPro" id="IPR050164">
    <property type="entry name" value="Peptidase_C19"/>
</dbReference>
<feature type="region of interest" description="Disordered" evidence="1">
    <location>
        <begin position="22"/>
        <end position="47"/>
    </location>
</feature>
<dbReference type="Pfam" id="PF00443">
    <property type="entry name" value="UCH"/>
    <property type="match status" value="1"/>
</dbReference>
<evidence type="ECO:0000259" key="2">
    <source>
        <dbReference type="PROSITE" id="PS50235"/>
    </source>
</evidence>
<feature type="region of interest" description="Disordered" evidence="1">
    <location>
        <begin position="2260"/>
        <end position="2348"/>
    </location>
</feature>
<dbReference type="SUPFAM" id="SSF54001">
    <property type="entry name" value="Cysteine proteinases"/>
    <property type="match status" value="1"/>
</dbReference>
<organism evidence="3 4">
    <name type="scientific">Vitrella brassicaformis (strain CCMP3155)</name>
    <dbReference type="NCBI Taxonomy" id="1169540"/>
    <lineage>
        <taxon>Eukaryota</taxon>
        <taxon>Sar</taxon>
        <taxon>Alveolata</taxon>
        <taxon>Colpodellida</taxon>
        <taxon>Vitrellaceae</taxon>
        <taxon>Vitrella</taxon>
    </lineage>
</organism>
<feature type="compositionally biased region" description="Polar residues" evidence="1">
    <location>
        <begin position="364"/>
        <end position="377"/>
    </location>
</feature>
<feature type="region of interest" description="Disordered" evidence="1">
    <location>
        <begin position="1316"/>
        <end position="1343"/>
    </location>
</feature>
<feature type="region of interest" description="Disordered" evidence="1">
    <location>
        <begin position="297"/>
        <end position="454"/>
    </location>
</feature>
<dbReference type="PANTHER" id="PTHR24006">
    <property type="entry name" value="UBIQUITIN CARBOXYL-TERMINAL HYDROLASE"/>
    <property type="match status" value="1"/>
</dbReference>
<reference evidence="3 4" key="1">
    <citation type="submission" date="2014-11" db="EMBL/GenBank/DDBJ databases">
        <authorList>
            <person name="Zhu J."/>
            <person name="Qi W."/>
            <person name="Song R."/>
        </authorList>
    </citation>
    <scope>NUCLEOTIDE SEQUENCE [LARGE SCALE GENOMIC DNA]</scope>
</reference>
<dbReference type="GO" id="GO:0005634">
    <property type="term" value="C:nucleus"/>
    <property type="evidence" value="ECO:0007669"/>
    <property type="project" value="TreeGrafter"/>
</dbReference>
<feature type="compositionally biased region" description="Basic and acidic residues" evidence="1">
    <location>
        <begin position="510"/>
        <end position="528"/>
    </location>
</feature>
<feature type="compositionally biased region" description="Basic residues" evidence="1">
    <location>
        <begin position="1570"/>
        <end position="1579"/>
    </location>
</feature>
<dbReference type="EMBL" id="CDMY01000759">
    <property type="protein sequence ID" value="CEM32577.1"/>
    <property type="molecule type" value="Genomic_DNA"/>
</dbReference>
<feature type="compositionally biased region" description="Basic and acidic residues" evidence="1">
    <location>
        <begin position="2402"/>
        <end position="2412"/>
    </location>
</feature>
<dbReference type="PROSITE" id="PS00973">
    <property type="entry name" value="USP_2"/>
    <property type="match status" value="1"/>
</dbReference>
<proteinExistence type="predicted"/>
<dbReference type="OrthoDB" id="289038at2759"/>
<feature type="compositionally biased region" description="Gly residues" evidence="1">
    <location>
        <begin position="1763"/>
        <end position="1777"/>
    </location>
</feature>
<dbReference type="STRING" id="1169540.A0A0G4GQ90"/>
<dbReference type="GO" id="GO:0005829">
    <property type="term" value="C:cytosol"/>
    <property type="evidence" value="ECO:0007669"/>
    <property type="project" value="TreeGrafter"/>
</dbReference>
<dbReference type="Gene3D" id="3.90.70.10">
    <property type="entry name" value="Cysteine proteinases"/>
    <property type="match status" value="2"/>
</dbReference>
<feature type="region of interest" description="Disordered" evidence="1">
    <location>
        <begin position="807"/>
        <end position="831"/>
    </location>
</feature>
<feature type="compositionally biased region" description="Low complexity" evidence="1">
    <location>
        <begin position="328"/>
        <end position="351"/>
    </location>
</feature>
<feature type="region of interest" description="Disordered" evidence="1">
    <location>
        <begin position="487"/>
        <end position="573"/>
    </location>
</feature>
<gene>
    <name evidence="3" type="ORF">Vbra_18310</name>
</gene>
<feature type="compositionally biased region" description="Pro residues" evidence="1">
    <location>
        <begin position="2381"/>
        <end position="2395"/>
    </location>
</feature>
<dbReference type="InParanoid" id="A0A0G4GQ90"/>
<evidence type="ECO:0000313" key="3">
    <source>
        <dbReference type="EMBL" id="CEM32577.1"/>
    </source>
</evidence>
<dbReference type="PROSITE" id="PS00972">
    <property type="entry name" value="USP_1"/>
    <property type="match status" value="1"/>
</dbReference>
<feature type="compositionally biased region" description="Low complexity" evidence="1">
    <location>
        <begin position="2418"/>
        <end position="2442"/>
    </location>
</feature>
<dbReference type="PROSITE" id="PS50235">
    <property type="entry name" value="USP_3"/>
    <property type="match status" value="1"/>
</dbReference>
<feature type="compositionally biased region" description="Gly residues" evidence="1">
    <location>
        <begin position="1705"/>
        <end position="1716"/>
    </location>
</feature>
<feature type="compositionally biased region" description="Basic and acidic residues" evidence="1">
    <location>
        <begin position="937"/>
        <end position="957"/>
    </location>
</feature>
<feature type="compositionally biased region" description="Polar residues" evidence="1">
    <location>
        <begin position="35"/>
        <end position="44"/>
    </location>
</feature>
<dbReference type="VEuPathDB" id="CryptoDB:Vbra_18310"/>
<feature type="domain" description="USP" evidence="2">
    <location>
        <begin position="50"/>
        <end position="671"/>
    </location>
</feature>
<dbReference type="GO" id="GO:0016579">
    <property type="term" value="P:protein deubiquitination"/>
    <property type="evidence" value="ECO:0007669"/>
    <property type="project" value="InterPro"/>
</dbReference>
<feature type="compositionally biased region" description="Basic residues" evidence="1">
    <location>
        <begin position="1785"/>
        <end position="1794"/>
    </location>
</feature>
<feature type="compositionally biased region" description="Low complexity" evidence="1">
    <location>
        <begin position="1319"/>
        <end position="1339"/>
    </location>
</feature>
<name>A0A0G4GQ90_VITBC</name>
<feature type="compositionally biased region" description="Gly residues" evidence="1">
    <location>
        <begin position="549"/>
        <end position="562"/>
    </location>
</feature>
<feature type="region of interest" description="Disordered" evidence="1">
    <location>
        <begin position="1524"/>
        <end position="1639"/>
    </location>
</feature>
<feature type="compositionally biased region" description="Polar residues" evidence="1">
    <location>
        <begin position="901"/>
        <end position="912"/>
    </location>
</feature>
<evidence type="ECO:0000256" key="1">
    <source>
        <dbReference type="SAM" id="MobiDB-lite"/>
    </source>
</evidence>
<accession>A0A0G4GQ90</accession>
<evidence type="ECO:0000313" key="4">
    <source>
        <dbReference type="Proteomes" id="UP000041254"/>
    </source>
</evidence>
<feature type="compositionally biased region" description="Low complexity" evidence="1">
    <location>
        <begin position="2318"/>
        <end position="2330"/>
    </location>
</feature>
<feature type="region of interest" description="Disordered" evidence="1">
    <location>
        <begin position="2368"/>
        <end position="2483"/>
    </location>
</feature>
<sequence>MAESSVCTAIMPYDESRAAAAAASSAPMQEETWDNKNSTTSTTGKRNDYVGLSNQGATCYMNSLLQTLYMTPEFRTGIYAWNYNEEEDVEKENCIPYQLQKLFGILQLSHQSYAETKDLTRSFQWDVRESFQQHDVQEFCRVLFDAIESTCISNESDDFINHLYQGELIDYVRCKECKYVSKHSDKFLDISLNVRSEFEQIFNDSLEKALDNFLHPENLEGDNQYNCEKCNKKVDATKGLLIGKCPCYLTLQLKRFDLDYTTFQRRKIIDRVTFPPVLDMNKHVHEDVDEAAIDAKAVGPAKAEAEGGGAGTGEGKTENNDNNETDMAAVDTSTTPPTTTNQDNPTAAPAPSSEPMGHREANPTARTPTFGHENTSMADVASVNDPLPSSRLADIPHNTDSDHNTGSFGAVNMGPFASHIDNGGESDNDSNKAEMGGGDPNDDQDLSGFAAVTNGPFHHSSLQLDGGLNETDALLGSAPAAAASAAAGTSASGGGPPGLNAHLCSSPASDDAHMTDRDPLGSDDKGENKTLLGGSRPRDDENLESWGWNQGGSGGLGTGGGESSSAAGAPPECSGDKFLDEAYTQKMIKEYKRRGPFVYELFSILIHSGSAWSGHYYAFIKDLSKKRWYRFDDSNVTAVRPYDIEKAFGERQFFAFNQSGTTAYLLVYKQVGGDVDRDSIAFPDNQVVPHYIKKVVDDMEEAIRREEERKEEKKQQVELKVYLRVLAKDKAHWEARLANDLDVLQQPHDPPAALSESPPPLTSDPQGKDDAPCVEPEPEKEGSDQGQGADCAAGGVPIMPIIGPLTEEQAGNGASAGAGGQPRGGGNSISRGFEYLTLSHDGDHDDEQDPLEFTDVSCKLTVKKTDPVQAVFEKIFRRFQLDKEGKNAEDVRLRSIKKSTYGSHSSLYQSDSHTYELLNPTEVDPDTDDTGNPNGIEEDRKTDYVTGNDHDIHHNPEDSNEDDWGNPGPSHKPPAVLVGVPSDADQRREWSDMAGEDTRERREQADVAMADANTSTAAAGGGDGGGGSGDQDTRDAMQVDPPAGGRASSVPPINPLAASHTDGSSASRLLHEAAQQHDTAGRIGLISSTPDAPPSSSRANIANTSSMNALCSPRSGNAKPPLCTTTSSNTAGDDKKGTGTSPFGLPQNKSTGGRKKTDEGRHRVKGDAQFWDAYTKDRGFVWHYDHPEFGLEFREATESGGKGAWPPSSLGRDWEEFYVRVWDRQTHSLEEPFSVIVKHNDTFAAVKKVIEQKKGLPVTSQLLMKKPVKKNWLKDIILADEHVNKGMVGLSPNYLWVERVEVDDIDSLIEQVVSSKEGQQQQSTATSAWSPATNSSSSWGTGGGVGMGGSTSAWGTDTNRAKLVALRWLAQNNISDMIITYRAKGVDYDVSFEQSHRDLLQPGLRTKLKAYPSMNEYNTRFKVAGTATWGQLRMLIAMEFGLPEDNIHLVRFGQLGSSYWHNNKGKEIYTGDLDKCLMDDSEMWSSSTTHIRLAVCEGLTIDENHMRFRLFVLLPPDNHRIQFRPLPATGDANGHPPRTDGSFFAPPGTGVGRPETSHSSSSDALPLSHPHGHPPHSHPHVPSPTLPTRSLQPPTRMQRIEEEDQPEGTPPNESTRHHHSPSPFTDPMSHQHHQHQQQPFNSVIDGASASSSSWGYPAAAAAAAASSTSDTLLPTEPTQPGHVPHKLIPTRSEELCPPVPNLGSIEGGADGGGGAPSSGEGYTRTPSTVCQSEGDESGGGPDVSGMGMADGAAVSSSVTGIPVQGGGMGGGSGGMGPPEGNSNNRRGKRNLRQKKLRDVQAKYGLGRIVQVDFLVLPQDKDRSVSEVKQEVHSHLVVLQANRTKETTSLPPPPQPPRPRGRVGLHYKPNVAEALKHMTRGPPGLGLPVDKKDWQEVDHQNEMLLCRMGKEQKGDGVGRVPLRWPYRPYRPNDRPGTGVSNKALNAEVTEADLLVQLCSPLPPLESKKGFFVLTRFFDWSGWSLTPCHQIYLEVGHRNATGCQVEGIATIAEQVALHWQTPIEHLQFYLYDQRKTTLSGMSRSLYDRYPDRGLVDLVRVKSEDFKDLSTPRSDAAPDQPPEQQQQQPLVDREGDVNMAAASSSSSSAAAAAAGGDGNTNAIDSTCDNDLYENLPPSSTGNSLLYGSCRMTHYTSFNGSFGGGGGGLGGLSSSRGSSSRQSKLYTDDLGYALYDMISPWRASMGDVHTNDDILIKLHDADHDGCEEGLITILVAPKLKAPRPWSSLSEAERRFWCDVAGKDAVESSDGSDGNGLFIGMGGDNDLDQQDTTNDNDNNGDSPTTGLTGLFGNDNDDSGSAWGNNGQRNNFGNRRSGVGGQSLSTTRPSNERGIKIEIKKKQKQMLDTSIINSTTADATGTGNATPSPPPEAPDPAPPPLLNGNPPDHTDQHHHQQPEDETMASISPKKAPTAAAAAVASASGADGSMMCDGETSSGQPAAFPSILTANGGGDTDGQNGVGREDSMKE</sequence>
<feature type="compositionally biased region" description="Polar residues" evidence="1">
    <location>
        <begin position="1086"/>
        <end position="1109"/>
    </location>
</feature>
<dbReference type="GO" id="GO:0004843">
    <property type="term" value="F:cysteine-type deubiquitinase activity"/>
    <property type="evidence" value="ECO:0007669"/>
    <property type="project" value="InterPro"/>
</dbReference>
<dbReference type="InterPro" id="IPR001394">
    <property type="entry name" value="Peptidase_C19_UCH"/>
</dbReference>
<feature type="compositionally biased region" description="Gly residues" evidence="1">
    <location>
        <begin position="1019"/>
        <end position="1029"/>
    </location>
</feature>
<feature type="compositionally biased region" description="Low complexity" evidence="1">
    <location>
        <begin position="2285"/>
        <end position="2296"/>
    </location>
</feature>
<feature type="region of interest" description="Disordered" evidence="1">
    <location>
        <begin position="745"/>
        <end position="795"/>
    </location>
</feature>
<feature type="compositionally biased region" description="Basic and acidic residues" evidence="1">
    <location>
        <begin position="766"/>
        <end position="783"/>
    </location>
</feature>
<feature type="compositionally biased region" description="Low complexity" evidence="1">
    <location>
        <begin position="2369"/>
        <end position="2380"/>
    </location>
</feature>
<dbReference type="InterPro" id="IPR018200">
    <property type="entry name" value="USP_CS"/>
</dbReference>
<dbReference type="InterPro" id="IPR028889">
    <property type="entry name" value="USP"/>
</dbReference>
<feature type="compositionally biased region" description="Low complexity" evidence="1">
    <location>
        <begin position="784"/>
        <end position="795"/>
    </location>
</feature>
<feature type="compositionally biased region" description="Gly residues" evidence="1">
    <location>
        <begin position="814"/>
        <end position="827"/>
    </location>
</feature>
<feature type="compositionally biased region" description="Gly residues" evidence="1">
    <location>
        <begin position="2268"/>
        <end position="2278"/>
    </location>
</feature>
<feature type="compositionally biased region" description="Low complexity" evidence="1">
    <location>
        <begin position="1557"/>
        <end position="1569"/>
    </location>
</feature>
<dbReference type="Proteomes" id="UP000041254">
    <property type="component" value="Unassembled WGS sequence"/>
</dbReference>
<dbReference type="InterPro" id="IPR038765">
    <property type="entry name" value="Papain-like_cys_pep_sf"/>
</dbReference>
<feature type="region of interest" description="Disordered" evidence="1">
    <location>
        <begin position="1843"/>
        <end position="1862"/>
    </location>
</feature>
<keyword evidence="4" id="KW-1185">Reference proteome</keyword>
<feature type="region of interest" description="Disordered" evidence="1">
    <location>
        <begin position="901"/>
        <end position="1163"/>
    </location>
</feature>
<feature type="region of interest" description="Disordered" evidence="1">
    <location>
        <begin position="1702"/>
        <end position="1794"/>
    </location>
</feature>
<dbReference type="PANTHER" id="PTHR24006:SF702">
    <property type="entry name" value="UBIQUITIN CARBOXYL-TERMINAL HYDROLASE 47"/>
    <property type="match status" value="1"/>
</dbReference>
<feature type="region of interest" description="Disordered" evidence="1">
    <location>
        <begin position="2063"/>
        <end position="2088"/>
    </location>
</feature>
<feature type="compositionally biased region" description="Low complexity" evidence="1">
    <location>
        <begin position="563"/>
        <end position="573"/>
    </location>
</feature>
<feature type="region of interest" description="Disordered" evidence="1">
    <location>
        <begin position="1667"/>
        <end position="1686"/>
    </location>
</feature>
<feature type="compositionally biased region" description="Basic and acidic residues" evidence="1">
    <location>
        <begin position="984"/>
        <end position="1005"/>
    </location>
</feature>